<dbReference type="Pfam" id="PF20586">
    <property type="entry name" value="DUF6788"/>
    <property type="match status" value="1"/>
</dbReference>
<evidence type="ECO:0000313" key="2">
    <source>
        <dbReference type="EMBL" id="PJB15948.1"/>
    </source>
</evidence>
<proteinExistence type="predicted"/>
<feature type="domain" description="DUF6788" evidence="1">
    <location>
        <begin position="13"/>
        <end position="82"/>
    </location>
</feature>
<dbReference type="EMBL" id="PFUO01000132">
    <property type="protein sequence ID" value="PJB15948.1"/>
    <property type="molecule type" value="Genomic_DNA"/>
</dbReference>
<reference evidence="3" key="1">
    <citation type="submission" date="2017-09" db="EMBL/GenBank/DDBJ databases">
        <title>Depth-based differentiation of microbial function through sediment-hosted aquifers and enrichment of novel symbionts in the deep terrestrial subsurface.</title>
        <authorList>
            <person name="Probst A.J."/>
            <person name="Ladd B."/>
            <person name="Jarett J.K."/>
            <person name="Geller-Mcgrath D.E."/>
            <person name="Sieber C.M.K."/>
            <person name="Emerson J.B."/>
            <person name="Anantharaman K."/>
            <person name="Thomas B.C."/>
            <person name="Malmstrom R."/>
            <person name="Stieglmeier M."/>
            <person name="Klingl A."/>
            <person name="Woyke T."/>
            <person name="Ryan C.M."/>
            <person name="Banfield J.F."/>
        </authorList>
    </citation>
    <scope>NUCLEOTIDE SEQUENCE [LARGE SCALE GENOMIC DNA]</scope>
</reference>
<gene>
    <name evidence="2" type="ORF">CO116_02935</name>
</gene>
<dbReference type="InterPro" id="IPR046738">
    <property type="entry name" value="DUF6788"/>
</dbReference>
<sequence length="121" mass="14331">MAYYAFKANINWLKRKRESLIKRLGKVKPFVAGSVVKVKKRCGNKNCKCAKGKYKHESFYLMYKVKGVTKGIYIPVDMIEEVKLWSEGWKEVKELIKEINKVQKAILKRHVTERRQKRGRK</sequence>
<organism evidence="2 3">
    <name type="scientific">Candidatus Falkowbacteria bacterium CG_4_9_14_3_um_filter_38_19</name>
    <dbReference type="NCBI Taxonomy" id="1974559"/>
    <lineage>
        <taxon>Bacteria</taxon>
        <taxon>Candidatus Falkowiibacteriota</taxon>
    </lineage>
</organism>
<dbReference type="Proteomes" id="UP000230611">
    <property type="component" value="Unassembled WGS sequence"/>
</dbReference>
<comment type="caution">
    <text evidence="2">The sequence shown here is derived from an EMBL/GenBank/DDBJ whole genome shotgun (WGS) entry which is preliminary data.</text>
</comment>
<protein>
    <recommendedName>
        <fullName evidence="1">DUF6788 domain-containing protein</fullName>
    </recommendedName>
</protein>
<evidence type="ECO:0000259" key="1">
    <source>
        <dbReference type="Pfam" id="PF20586"/>
    </source>
</evidence>
<dbReference type="AlphaFoldDB" id="A0A2M8AEA4"/>
<accession>A0A2M8AEA4</accession>
<name>A0A2M8AEA4_9BACT</name>
<evidence type="ECO:0000313" key="3">
    <source>
        <dbReference type="Proteomes" id="UP000230611"/>
    </source>
</evidence>